<dbReference type="SUPFAM" id="SSF54236">
    <property type="entry name" value="Ubiquitin-like"/>
    <property type="match status" value="1"/>
</dbReference>
<feature type="signal peptide" evidence="2">
    <location>
        <begin position="1"/>
        <end position="16"/>
    </location>
</feature>
<dbReference type="GO" id="GO:0000398">
    <property type="term" value="P:mRNA splicing, via spliceosome"/>
    <property type="evidence" value="ECO:0007669"/>
    <property type="project" value="InterPro"/>
</dbReference>
<dbReference type="AlphaFoldDB" id="A0A5J5BJE2"/>
<feature type="domain" description="SNRNP25 ubiquitin-like" evidence="3">
    <location>
        <begin position="6"/>
        <end position="78"/>
    </location>
</feature>
<proteinExistence type="predicted"/>
<protein>
    <recommendedName>
        <fullName evidence="3">SNRNP25 ubiquitin-like domain-containing protein</fullName>
    </recommendedName>
</protein>
<feature type="chain" id="PRO_5023834827" description="SNRNP25 ubiquitin-like domain-containing protein" evidence="2">
    <location>
        <begin position="17"/>
        <end position="194"/>
    </location>
</feature>
<dbReference type="PANTHER" id="PTHR14942">
    <property type="entry name" value="U11/U12 SMALL NUCLEAR RIBONUCLEOPROTEIN 25 KDA PROTEIN"/>
    <property type="match status" value="1"/>
</dbReference>
<feature type="region of interest" description="Disordered" evidence="1">
    <location>
        <begin position="97"/>
        <end position="125"/>
    </location>
</feature>
<dbReference type="Pfam" id="PF18036">
    <property type="entry name" value="Ubiquitin_4"/>
    <property type="match status" value="1"/>
</dbReference>
<feature type="compositionally biased region" description="Polar residues" evidence="1">
    <location>
        <begin position="97"/>
        <end position="108"/>
    </location>
</feature>
<dbReference type="PANTHER" id="PTHR14942:SF9">
    <property type="entry name" value="OS02G0188500 PROTEIN"/>
    <property type="match status" value="1"/>
</dbReference>
<dbReference type="EMBL" id="CM018035">
    <property type="protein sequence ID" value="KAA8541927.1"/>
    <property type="molecule type" value="Genomic_DNA"/>
</dbReference>
<dbReference type="OrthoDB" id="72819at2759"/>
<evidence type="ECO:0000256" key="1">
    <source>
        <dbReference type="SAM" id="MobiDB-lite"/>
    </source>
</evidence>
<reference evidence="4 5" key="1">
    <citation type="submission" date="2019-09" db="EMBL/GenBank/DDBJ databases">
        <title>A chromosome-level genome assembly of the Chinese tupelo Nyssa sinensis.</title>
        <authorList>
            <person name="Yang X."/>
            <person name="Kang M."/>
            <person name="Yang Y."/>
            <person name="Xiong H."/>
            <person name="Wang M."/>
            <person name="Zhang Z."/>
            <person name="Wang Z."/>
            <person name="Wu H."/>
            <person name="Ma T."/>
            <person name="Liu J."/>
            <person name="Xi Z."/>
        </authorList>
    </citation>
    <scope>NUCLEOTIDE SEQUENCE [LARGE SCALE GENOMIC DNA]</scope>
    <source>
        <strain evidence="4">J267</strain>
        <tissue evidence="4">Leaf</tissue>
    </source>
</reference>
<dbReference type="InterPro" id="IPR029071">
    <property type="entry name" value="Ubiquitin-like_domsf"/>
</dbReference>
<organism evidence="4 5">
    <name type="scientific">Nyssa sinensis</name>
    <dbReference type="NCBI Taxonomy" id="561372"/>
    <lineage>
        <taxon>Eukaryota</taxon>
        <taxon>Viridiplantae</taxon>
        <taxon>Streptophyta</taxon>
        <taxon>Embryophyta</taxon>
        <taxon>Tracheophyta</taxon>
        <taxon>Spermatophyta</taxon>
        <taxon>Magnoliopsida</taxon>
        <taxon>eudicotyledons</taxon>
        <taxon>Gunneridae</taxon>
        <taxon>Pentapetalae</taxon>
        <taxon>asterids</taxon>
        <taxon>Cornales</taxon>
        <taxon>Nyssaceae</taxon>
        <taxon>Nyssa</taxon>
    </lineage>
</organism>
<gene>
    <name evidence="4" type="ORF">F0562_023079</name>
</gene>
<name>A0A5J5BJE2_9ASTE</name>
<dbReference type="Gene3D" id="3.10.20.90">
    <property type="entry name" value="Phosphatidylinositol 3-kinase Catalytic Subunit, Chain A, domain 1"/>
    <property type="match status" value="1"/>
</dbReference>
<dbReference type="InterPro" id="IPR039690">
    <property type="entry name" value="SNRNP25"/>
</dbReference>
<evidence type="ECO:0000259" key="3">
    <source>
        <dbReference type="Pfam" id="PF18036"/>
    </source>
</evidence>
<dbReference type="InterPro" id="IPR040610">
    <property type="entry name" value="SNRNP25_ubiquitin"/>
</dbReference>
<evidence type="ECO:0000313" key="5">
    <source>
        <dbReference type="Proteomes" id="UP000325577"/>
    </source>
</evidence>
<dbReference type="CDD" id="cd17058">
    <property type="entry name" value="Ubl_SNRNP25"/>
    <property type="match status" value="1"/>
</dbReference>
<sequence length="194" mass="22455">MALHLMFILARNATVAELKIAVEDIFNLSPREGQCKISWSHVWGHFCLCYEGQKLVSDKFYIRNLGIKDGDQLQFVRHMSINYRPVKQQSENQSVASSQHSMLSLGSNTHEEREQKSANDNNNIEDQENIFRHHPYEDGEVSNSEFKLAHFLKGWLSYSKLWGGKRKDSEVRTCPSRFLCVYYGGKPKMVQPWG</sequence>
<dbReference type="Proteomes" id="UP000325577">
    <property type="component" value="Linkage Group LG12"/>
</dbReference>
<keyword evidence="2" id="KW-0732">Signal</keyword>
<keyword evidence="5" id="KW-1185">Reference proteome</keyword>
<evidence type="ECO:0000256" key="2">
    <source>
        <dbReference type="SAM" id="SignalP"/>
    </source>
</evidence>
<accession>A0A5J5BJE2</accession>
<evidence type="ECO:0000313" key="4">
    <source>
        <dbReference type="EMBL" id="KAA8541927.1"/>
    </source>
</evidence>